<dbReference type="InterPro" id="IPR011856">
    <property type="entry name" value="tRNA_endonuc-like_dom_sf"/>
</dbReference>
<evidence type="ECO:0000313" key="2">
    <source>
        <dbReference type="EMBL" id="SEP85293.1"/>
    </source>
</evidence>
<name>A0A1H9B9C9_9PSEU</name>
<dbReference type="SUPFAM" id="SSF52980">
    <property type="entry name" value="Restriction endonuclease-like"/>
    <property type="match status" value="1"/>
</dbReference>
<reference evidence="3" key="1">
    <citation type="submission" date="2016-10" db="EMBL/GenBank/DDBJ databases">
        <authorList>
            <person name="Varghese N."/>
            <person name="Submissions S."/>
        </authorList>
    </citation>
    <scope>NUCLEOTIDE SEQUENCE [LARGE SCALE GENOMIC DNA]</scope>
    <source>
        <strain evidence="3">CGMCC 4.578</strain>
    </source>
</reference>
<protein>
    <submittedName>
        <fullName evidence="2">Restriction system protein</fullName>
    </submittedName>
</protein>
<dbReference type="GO" id="GO:0003677">
    <property type="term" value="F:DNA binding"/>
    <property type="evidence" value="ECO:0007669"/>
    <property type="project" value="InterPro"/>
</dbReference>
<dbReference type="Proteomes" id="UP000199028">
    <property type="component" value="Unassembled WGS sequence"/>
</dbReference>
<proteinExistence type="predicted"/>
<keyword evidence="3" id="KW-1185">Reference proteome</keyword>
<dbReference type="Gene3D" id="3.40.1350.10">
    <property type="match status" value="1"/>
</dbReference>
<accession>A0A1H9B9C9</accession>
<dbReference type="GO" id="GO:0015666">
    <property type="term" value="F:restriction endodeoxyribonuclease activity"/>
    <property type="evidence" value="ECO:0007669"/>
    <property type="project" value="TreeGrafter"/>
</dbReference>
<dbReference type="GO" id="GO:0009307">
    <property type="term" value="P:DNA restriction-modification system"/>
    <property type="evidence" value="ECO:0007669"/>
    <property type="project" value="InterPro"/>
</dbReference>
<evidence type="ECO:0000313" key="3">
    <source>
        <dbReference type="Proteomes" id="UP000199028"/>
    </source>
</evidence>
<sequence>MSTKAEIESELEKWITQRVTTEPSLLSDLRFPNDEMLELYLTTIGDRDELEVRRLVIAMLFQPRATYSDRQMHEIYRREIELHGSPEGTRSYFKALEESPHFQRVLAYYEKEGPEPREGIKWIGQLLPNHPRQAIQALNAYFDAYLRHISDDEIHGLSDIEAIIRAKYIGIPEAVNDRRKTFFDISPRQFERLIEELYRDLGYQTSLTRASRDGGRDIEAKREEMGRREYLRIECKRKSGNVGVRDVRNLRSVVENSSGASSTIFNGPVNKGVVVSASGFTNSARQEFATDARMELVTGNELVVLLNEHMGWTWPARVHAITAERP</sequence>
<dbReference type="PANTHER" id="PTHR30015:SF7">
    <property type="entry name" value="TYPE IV METHYL-DIRECTED RESTRICTION ENZYME ECOKMRR"/>
    <property type="match status" value="1"/>
</dbReference>
<evidence type="ECO:0000259" key="1">
    <source>
        <dbReference type="Pfam" id="PF04471"/>
    </source>
</evidence>
<dbReference type="InterPro" id="IPR052906">
    <property type="entry name" value="Type_IV_Methyl-Rstrct_Enzyme"/>
</dbReference>
<organism evidence="2 3">
    <name type="scientific">Lentzea flaviverrucosa</name>
    <dbReference type="NCBI Taxonomy" id="200379"/>
    <lineage>
        <taxon>Bacteria</taxon>
        <taxon>Bacillati</taxon>
        <taxon>Actinomycetota</taxon>
        <taxon>Actinomycetes</taxon>
        <taxon>Pseudonocardiales</taxon>
        <taxon>Pseudonocardiaceae</taxon>
        <taxon>Lentzea</taxon>
    </lineage>
</organism>
<dbReference type="RefSeq" id="WP_170176229.1">
    <property type="nucleotide sequence ID" value="NZ_FOFT01000001.1"/>
</dbReference>
<dbReference type="InterPro" id="IPR011335">
    <property type="entry name" value="Restrct_endonuc-II-like"/>
</dbReference>
<gene>
    <name evidence="2" type="ORF">SAMN05216195_101408</name>
</gene>
<feature type="domain" description="Restriction endonuclease type IV Mrr" evidence="1">
    <location>
        <begin position="185"/>
        <end position="305"/>
    </location>
</feature>
<dbReference type="AlphaFoldDB" id="A0A1H9B9C9"/>
<dbReference type="PANTHER" id="PTHR30015">
    <property type="entry name" value="MRR RESTRICTION SYSTEM PROTEIN"/>
    <property type="match status" value="1"/>
</dbReference>
<dbReference type="EMBL" id="FOFT01000001">
    <property type="protein sequence ID" value="SEP85293.1"/>
    <property type="molecule type" value="Genomic_DNA"/>
</dbReference>
<dbReference type="InterPro" id="IPR007560">
    <property type="entry name" value="Restrct_endonuc_IV_Mrr"/>
</dbReference>
<dbReference type="Pfam" id="PF04471">
    <property type="entry name" value="Mrr_cat"/>
    <property type="match status" value="1"/>
</dbReference>